<dbReference type="InterPro" id="IPR036894">
    <property type="entry name" value="YbaB-like_sf"/>
</dbReference>
<sequence length="129" mass="13790">MKNVRDFAEGREGDVNGLLREVNEWTGALAGAMEGLSREELEGVDETGVVHVKVSGEGRLLRLNIDPRGLRDLDHVQLAAAVKQAIGAAHTAMGDRLTELTAHLTGPQTSVPDGGDPLAPHIERLLREG</sequence>
<dbReference type="InterPro" id="IPR004401">
    <property type="entry name" value="YbaB/EbfC"/>
</dbReference>
<dbReference type="STRING" id="633440.SAMN05421869_103343"/>
<dbReference type="Proteomes" id="UP000199202">
    <property type="component" value="Unassembled WGS sequence"/>
</dbReference>
<accession>A0A1G8FKE8</accession>
<keyword evidence="1" id="KW-0238">DNA-binding</keyword>
<proteinExistence type="predicted"/>
<dbReference type="OrthoDB" id="3542755at2"/>
<dbReference type="EMBL" id="FNDJ01000003">
    <property type="protein sequence ID" value="SDH82496.1"/>
    <property type="molecule type" value="Genomic_DNA"/>
</dbReference>
<evidence type="ECO:0000313" key="1">
    <source>
        <dbReference type="EMBL" id="SDH82496.1"/>
    </source>
</evidence>
<name>A0A1G8FKE8_9ACTN</name>
<keyword evidence="2" id="KW-1185">Reference proteome</keyword>
<gene>
    <name evidence="1" type="ORF">SAMN05421869_103343</name>
</gene>
<dbReference type="AlphaFoldDB" id="A0A1G8FKE8"/>
<reference evidence="1 2" key="1">
    <citation type="submission" date="2016-10" db="EMBL/GenBank/DDBJ databases">
        <authorList>
            <person name="de Groot N.N."/>
        </authorList>
    </citation>
    <scope>NUCLEOTIDE SEQUENCE [LARGE SCALE GENOMIC DNA]</scope>
    <source>
        <strain evidence="1 2">CGMCC 4.6533</strain>
    </source>
</reference>
<dbReference type="Gene3D" id="3.30.1310.10">
    <property type="entry name" value="Nucleoid-associated protein YbaB-like domain"/>
    <property type="match status" value="1"/>
</dbReference>
<organism evidence="1 2">
    <name type="scientific">Nonomuraea jiangxiensis</name>
    <dbReference type="NCBI Taxonomy" id="633440"/>
    <lineage>
        <taxon>Bacteria</taxon>
        <taxon>Bacillati</taxon>
        <taxon>Actinomycetota</taxon>
        <taxon>Actinomycetes</taxon>
        <taxon>Streptosporangiales</taxon>
        <taxon>Streptosporangiaceae</taxon>
        <taxon>Nonomuraea</taxon>
    </lineage>
</organism>
<dbReference type="Pfam" id="PF02575">
    <property type="entry name" value="YbaB_DNA_bd"/>
    <property type="match status" value="1"/>
</dbReference>
<evidence type="ECO:0000313" key="2">
    <source>
        <dbReference type="Proteomes" id="UP000199202"/>
    </source>
</evidence>
<dbReference type="GO" id="GO:0003677">
    <property type="term" value="F:DNA binding"/>
    <property type="evidence" value="ECO:0007669"/>
    <property type="project" value="UniProtKB-KW"/>
</dbReference>
<dbReference type="RefSeq" id="WP_143043632.1">
    <property type="nucleotide sequence ID" value="NZ_FNDJ01000003.1"/>
</dbReference>
<dbReference type="SUPFAM" id="SSF82607">
    <property type="entry name" value="YbaB-like"/>
    <property type="match status" value="1"/>
</dbReference>
<protein>
    <submittedName>
        <fullName evidence="1">Conserved DNA-binding protein YbaB</fullName>
    </submittedName>
</protein>